<gene>
    <name evidence="2" type="ORF">CITCOLO1_LOCUS11268</name>
</gene>
<accession>A0ABP0YFM4</accession>
<organism evidence="2 3">
    <name type="scientific">Citrullus colocynthis</name>
    <name type="common">colocynth</name>
    <dbReference type="NCBI Taxonomy" id="252529"/>
    <lineage>
        <taxon>Eukaryota</taxon>
        <taxon>Viridiplantae</taxon>
        <taxon>Streptophyta</taxon>
        <taxon>Embryophyta</taxon>
        <taxon>Tracheophyta</taxon>
        <taxon>Spermatophyta</taxon>
        <taxon>Magnoliopsida</taxon>
        <taxon>eudicotyledons</taxon>
        <taxon>Gunneridae</taxon>
        <taxon>Pentapetalae</taxon>
        <taxon>rosids</taxon>
        <taxon>fabids</taxon>
        <taxon>Cucurbitales</taxon>
        <taxon>Cucurbitaceae</taxon>
        <taxon>Benincaseae</taxon>
        <taxon>Citrullus</taxon>
    </lineage>
</organism>
<feature type="signal peptide" evidence="1">
    <location>
        <begin position="1"/>
        <end position="22"/>
    </location>
</feature>
<dbReference type="EMBL" id="OZ021738">
    <property type="protein sequence ID" value="CAK9319274.1"/>
    <property type="molecule type" value="Genomic_DNA"/>
</dbReference>
<keyword evidence="3" id="KW-1185">Reference proteome</keyword>
<keyword evidence="1" id="KW-0732">Signal</keyword>
<dbReference type="Proteomes" id="UP001642487">
    <property type="component" value="Chromosome 4"/>
</dbReference>
<proteinExistence type="predicted"/>
<evidence type="ECO:0000256" key="1">
    <source>
        <dbReference type="SAM" id="SignalP"/>
    </source>
</evidence>
<evidence type="ECO:0000313" key="3">
    <source>
        <dbReference type="Proteomes" id="UP001642487"/>
    </source>
</evidence>
<protein>
    <submittedName>
        <fullName evidence="2">Uncharacterized protein</fullName>
    </submittedName>
</protein>
<name>A0ABP0YFM4_9ROSI</name>
<sequence>MVHFTSNKLAAWLFSSLTWARGSRFTPVVRFMVKGSLNKEKFHNGDGFSLNNRLRIRLEVRARARGNRFTLGMVQFTTKVPALATFEATIPTFRESIVEVPKSSISLPPSSNGSTIVDVNGIGQGHQPLPQPF</sequence>
<feature type="chain" id="PRO_5045239667" evidence="1">
    <location>
        <begin position="23"/>
        <end position="133"/>
    </location>
</feature>
<reference evidence="2 3" key="1">
    <citation type="submission" date="2024-03" db="EMBL/GenBank/DDBJ databases">
        <authorList>
            <person name="Gkanogiannis A."/>
            <person name="Becerra Lopez-Lavalle L."/>
        </authorList>
    </citation>
    <scope>NUCLEOTIDE SEQUENCE [LARGE SCALE GENOMIC DNA]</scope>
</reference>
<evidence type="ECO:0000313" key="2">
    <source>
        <dbReference type="EMBL" id="CAK9319274.1"/>
    </source>
</evidence>